<dbReference type="Proteomes" id="UP000242180">
    <property type="component" value="Unassembled WGS sequence"/>
</dbReference>
<reference evidence="3 4" key="1">
    <citation type="submission" date="2016-07" db="EMBL/GenBank/DDBJ databases">
        <title>Pervasive Adenine N6-methylation of Active Genes in Fungi.</title>
        <authorList>
            <consortium name="DOE Joint Genome Institute"/>
            <person name="Mondo S.J."/>
            <person name="Dannebaum R.O."/>
            <person name="Kuo R.C."/>
            <person name="Labutti K."/>
            <person name="Haridas S."/>
            <person name="Kuo A."/>
            <person name="Salamov A."/>
            <person name="Ahrendt S.R."/>
            <person name="Lipzen A."/>
            <person name="Sullivan W."/>
            <person name="Andreopoulos W.B."/>
            <person name="Clum A."/>
            <person name="Lindquist E."/>
            <person name="Daum C."/>
            <person name="Ramamoorthy G.K."/>
            <person name="Gryganskyi A."/>
            <person name="Culley D."/>
            <person name="Magnuson J.K."/>
            <person name="James T.Y."/>
            <person name="O'Malley M.A."/>
            <person name="Stajich J.E."/>
            <person name="Spatafora J.W."/>
            <person name="Visel A."/>
            <person name="Grigoriev I.V."/>
        </authorList>
    </citation>
    <scope>NUCLEOTIDE SEQUENCE [LARGE SCALE GENOMIC DNA]</scope>
    <source>
        <strain evidence="3 4">NRRL 2496</strain>
    </source>
</reference>
<comment type="caution">
    <text evidence="3">The sequence shown here is derived from an EMBL/GenBank/DDBJ whole genome shotgun (WGS) entry which is preliminary data.</text>
</comment>
<evidence type="ECO:0000313" key="4">
    <source>
        <dbReference type="Proteomes" id="UP000242180"/>
    </source>
</evidence>
<dbReference type="PANTHER" id="PTHR22949">
    <property type="entry name" value="WHITE COLLAR 2 PROTEIN WC2"/>
    <property type="match status" value="1"/>
</dbReference>
<feature type="domain" description="DUF8032" evidence="2">
    <location>
        <begin position="171"/>
        <end position="264"/>
    </location>
</feature>
<dbReference type="OrthoDB" id="5599902at2759"/>
<proteinExistence type="predicted"/>
<evidence type="ECO:0000259" key="2">
    <source>
        <dbReference type="Pfam" id="PF26087"/>
    </source>
</evidence>
<evidence type="ECO:0000256" key="1">
    <source>
        <dbReference type="SAM" id="MobiDB-lite"/>
    </source>
</evidence>
<feature type="region of interest" description="Disordered" evidence="1">
    <location>
        <begin position="559"/>
        <end position="582"/>
    </location>
</feature>
<feature type="region of interest" description="Disordered" evidence="1">
    <location>
        <begin position="67"/>
        <end position="106"/>
    </location>
</feature>
<name>A0A1X2HBW6_SYNRA</name>
<keyword evidence="4" id="KW-1185">Reference proteome</keyword>
<feature type="domain" description="DUF8032" evidence="2">
    <location>
        <begin position="329"/>
        <end position="413"/>
    </location>
</feature>
<sequence>MEKTSSSNNTDNNSHNAFLTILTQALDMPLCIADLCEPNEKAETLLSRLTSEQLNIIEQTLNKIREKKNEHMDSNNPAASLVARDPSSSPSSTCSSLASSSPSTTTITASIEATPNTSMAPAASSASCWTAATEVAQALASAMSKPGQKRQTITGAKDAHEPVTEMRDGVEWVSFVYSHHRVLRRYCIRTDLDKVDLDQLTETFKRDNCVYPRANLPREQYKGNRWAYETECNLLGWKLAFLNADEIGGKRGLIQRAVDSYRNRSPSMRSRRVARQEKLLNGTLRKRKQRDDEDADTPAAPKLQKSNGASRLPSPSPSPSSLPKTISIDDGYHGKCRIRINVDSVPLESIDADFRRGNCVFPRAMDVPATATPRQLDEARCNELGWKLAWLNPRQLANRKSLLQRVLDIYRVKFAPELRPRKYTSRTPTLPPPVLLAAAATMSTTPPPQKLKLTADNLAAQQEQLGVKSEEKQTIDAVSLYSGTTVTLDFHDCFSPPADNLLDDPFFLPSANMDTSFLPDTLFLPSTNATMVATGATNAAAPPPICADMLQDDMLSCIESSSSASSNTPSNQSSPRHQPLLPLDPLNPDSLFLLNSQHADMHMTLFGQTQDDVLLHHMSSLATPMADLKLDYPGSLTKMEDGGLSEPFMPSTPSVKLEDEDGISNLTDTFLAPLF</sequence>
<dbReference type="AlphaFoldDB" id="A0A1X2HBW6"/>
<dbReference type="Pfam" id="PF26087">
    <property type="entry name" value="DUF8032"/>
    <property type="match status" value="2"/>
</dbReference>
<accession>A0A1X2HBW6</accession>
<dbReference type="PANTHER" id="PTHR22949:SF0">
    <property type="entry name" value="RE27538P"/>
    <property type="match status" value="1"/>
</dbReference>
<dbReference type="STRING" id="13706.A0A1X2HBW6"/>
<gene>
    <name evidence="3" type="ORF">BCR43DRAFT_270795</name>
</gene>
<dbReference type="InParanoid" id="A0A1X2HBW6"/>
<evidence type="ECO:0000313" key="3">
    <source>
        <dbReference type="EMBL" id="ORY96291.1"/>
    </source>
</evidence>
<feature type="region of interest" description="Disordered" evidence="1">
    <location>
        <begin position="264"/>
        <end position="328"/>
    </location>
</feature>
<organism evidence="3 4">
    <name type="scientific">Syncephalastrum racemosum</name>
    <name type="common">Filamentous fungus</name>
    <dbReference type="NCBI Taxonomy" id="13706"/>
    <lineage>
        <taxon>Eukaryota</taxon>
        <taxon>Fungi</taxon>
        <taxon>Fungi incertae sedis</taxon>
        <taxon>Mucoromycota</taxon>
        <taxon>Mucoromycotina</taxon>
        <taxon>Mucoromycetes</taxon>
        <taxon>Mucorales</taxon>
        <taxon>Syncephalastraceae</taxon>
        <taxon>Syncephalastrum</taxon>
    </lineage>
</organism>
<feature type="compositionally biased region" description="Low complexity" evidence="1">
    <location>
        <begin position="86"/>
        <end position="106"/>
    </location>
</feature>
<dbReference type="InterPro" id="IPR058345">
    <property type="entry name" value="DUF8032"/>
</dbReference>
<dbReference type="EMBL" id="MCGN01000005">
    <property type="protein sequence ID" value="ORY96291.1"/>
    <property type="molecule type" value="Genomic_DNA"/>
</dbReference>
<protein>
    <recommendedName>
        <fullName evidence="2">DUF8032 domain-containing protein</fullName>
    </recommendedName>
</protein>